<proteinExistence type="predicted"/>
<protein>
    <submittedName>
        <fullName evidence="1">Uncharacterized protein</fullName>
    </submittedName>
</protein>
<dbReference type="EMBL" id="AMKT01000098">
    <property type="protein sequence ID" value="OXG11432.1"/>
    <property type="molecule type" value="Genomic_DNA"/>
</dbReference>
<dbReference type="AlphaFoldDB" id="A0A854Q368"/>
<comment type="caution">
    <text evidence="1">The sequence shown here is derived from an EMBL/GenBank/DDBJ whole genome shotgun (WGS) entry which is preliminary data.</text>
</comment>
<evidence type="ECO:0000313" key="2">
    <source>
        <dbReference type="Proteomes" id="UP000199727"/>
    </source>
</evidence>
<gene>
    <name evidence="1" type="ORF">C361_06537</name>
</gene>
<dbReference type="Proteomes" id="UP000199727">
    <property type="component" value="Unassembled WGS sequence"/>
</dbReference>
<organism evidence="1 2">
    <name type="scientific">Cryptococcus neoformans Tu259-1</name>
    <dbReference type="NCBI Taxonomy" id="1230072"/>
    <lineage>
        <taxon>Eukaryota</taxon>
        <taxon>Fungi</taxon>
        <taxon>Dikarya</taxon>
        <taxon>Basidiomycota</taxon>
        <taxon>Agaricomycotina</taxon>
        <taxon>Tremellomycetes</taxon>
        <taxon>Tremellales</taxon>
        <taxon>Cryptococcaceae</taxon>
        <taxon>Cryptococcus</taxon>
        <taxon>Cryptococcus neoformans species complex</taxon>
    </lineage>
</organism>
<evidence type="ECO:0000313" key="1">
    <source>
        <dbReference type="EMBL" id="OXG11432.1"/>
    </source>
</evidence>
<name>A0A854Q368_CRYNE</name>
<sequence length="95" mass="10753">MFEAGKKAGMSVHLVAPPMVYVRSGQEHGYVSDWWEVSSPIFLTPRAPAGFFVCKANIQGNRLKVMGWTPEYTIDNLFIQVDEETKYISQQPDQS</sequence>
<accession>A0A854Q368</accession>
<reference evidence="1 2" key="1">
    <citation type="submission" date="2017-06" db="EMBL/GenBank/DDBJ databases">
        <title>Global population genomics of the pathogenic fungus Cryptococcus neoformans var. grubii.</title>
        <authorList>
            <person name="Cuomo C."/>
            <person name="Litvintseva A."/>
            <person name="Chen Y."/>
            <person name="Young S."/>
            <person name="Zeng Q."/>
            <person name="Chapman S."/>
            <person name="Gujja S."/>
            <person name="Saif S."/>
            <person name="Birren B."/>
        </authorList>
    </citation>
    <scope>NUCLEOTIDE SEQUENCE [LARGE SCALE GENOMIC DNA]</scope>
    <source>
        <strain evidence="1 2">Tu259-1</strain>
    </source>
</reference>